<keyword evidence="5" id="KW-0694">RNA-binding</keyword>
<dbReference type="AlphaFoldDB" id="A0A2M6T0T8"/>
<name>A0A2M6T0T8_9BACT</name>
<evidence type="ECO:0000256" key="6">
    <source>
        <dbReference type="SAM" id="MobiDB-lite"/>
    </source>
</evidence>
<dbReference type="SUPFAM" id="SSF52166">
    <property type="entry name" value="Ribosomal protein L4"/>
    <property type="match status" value="1"/>
</dbReference>
<evidence type="ECO:0000313" key="8">
    <source>
        <dbReference type="Proteomes" id="UP000229390"/>
    </source>
</evidence>
<evidence type="ECO:0000256" key="2">
    <source>
        <dbReference type="ARBA" id="ARBA00022980"/>
    </source>
</evidence>
<evidence type="ECO:0000256" key="1">
    <source>
        <dbReference type="ARBA" id="ARBA00010528"/>
    </source>
</evidence>
<dbReference type="EMBL" id="PEYE01000023">
    <property type="protein sequence ID" value="PIS38912.1"/>
    <property type="molecule type" value="Genomic_DNA"/>
</dbReference>
<dbReference type="GO" id="GO:1990904">
    <property type="term" value="C:ribonucleoprotein complex"/>
    <property type="evidence" value="ECO:0007669"/>
    <property type="project" value="UniProtKB-KW"/>
</dbReference>
<comment type="similarity">
    <text evidence="1 5">Belongs to the universal ribosomal protein uL4 family.</text>
</comment>
<reference evidence="8" key="1">
    <citation type="submission" date="2017-09" db="EMBL/GenBank/DDBJ databases">
        <title>Depth-based differentiation of microbial function through sediment-hosted aquifers and enrichment of novel symbionts in the deep terrestrial subsurface.</title>
        <authorList>
            <person name="Probst A.J."/>
            <person name="Ladd B."/>
            <person name="Jarett J.K."/>
            <person name="Geller-Mcgrath D.E."/>
            <person name="Sieber C.M.K."/>
            <person name="Emerson J.B."/>
            <person name="Anantharaman K."/>
            <person name="Thomas B.C."/>
            <person name="Malmstrom R."/>
            <person name="Stieglmeier M."/>
            <person name="Klingl A."/>
            <person name="Woyke T."/>
            <person name="Ryan C.M."/>
            <person name="Banfield J.F."/>
        </authorList>
    </citation>
    <scope>NUCLEOTIDE SEQUENCE [LARGE SCALE GENOMIC DNA]</scope>
</reference>
<dbReference type="HAMAP" id="MF_01328_B">
    <property type="entry name" value="Ribosomal_uL4_B"/>
    <property type="match status" value="1"/>
</dbReference>
<dbReference type="Pfam" id="PF00573">
    <property type="entry name" value="Ribosomal_L4"/>
    <property type="match status" value="1"/>
</dbReference>
<dbReference type="GO" id="GO:0005840">
    <property type="term" value="C:ribosome"/>
    <property type="evidence" value="ECO:0007669"/>
    <property type="project" value="UniProtKB-KW"/>
</dbReference>
<dbReference type="PANTHER" id="PTHR10746">
    <property type="entry name" value="50S RIBOSOMAL PROTEIN L4"/>
    <property type="match status" value="1"/>
</dbReference>
<dbReference type="NCBIfam" id="TIGR03953">
    <property type="entry name" value="rplD_bact"/>
    <property type="match status" value="1"/>
</dbReference>
<gene>
    <name evidence="5" type="primary">rplD</name>
    <name evidence="7" type="ORF">COT34_01180</name>
</gene>
<accession>A0A2M6T0T8</accession>
<dbReference type="GO" id="GO:0003735">
    <property type="term" value="F:structural constituent of ribosome"/>
    <property type="evidence" value="ECO:0007669"/>
    <property type="project" value="InterPro"/>
</dbReference>
<comment type="subunit">
    <text evidence="5">Part of the 50S ribosomal subunit.</text>
</comment>
<evidence type="ECO:0000256" key="4">
    <source>
        <dbReference type="ARBA" id="ARBA00035244"/>
    </source>
</evidence>
<comment type="function">
    <text evidence="5">Forms part of the polypeptide exit tunnel.</text>
</comment>
<protein>
    <recommendedName>
        <fullName evidence="4 5">Large ribosomal subunit protein uL4</fullName>
    </recommendedName>
</protein>
<keyword evidence="5" id="KW-0699">rRNA-binding</keyword>
<dbReference type="GO" id="GO:0019843">
    <property type="term" value="F:rRNA binding"/>
    <property type="evidence" value="ECO:0007669"/>
    <property type="project" value="UniProtKB-UniRule"/>
</dbReference>
<proteinExistence type="inferred from homology"/>
<evidence type="ECO:0000256" key="5">
    <source>
        <dbReference type="HAMAP-Rule" id="MF_01328"/>
    </source>
</evidence>
<dbReference type="GO" id="GO:0006412">
    <property type="term" value="P:translation"/>
    <property type="evidence" value="ECO:0007669"/>
    <property type="project" value="UniProtKB-UniRule"/>
</dbReference>
<sequence>MKIAVYNQEGKEAGQIALPKEIFDLKINPDLIYQVAVSQAANRRQVSAKAKNRGEVSGGGRKPWKQKGTGRARQGSIRSPLWKGGGVTFGPTTERNFKKQINRKMRRKAVLMLLSSKAKENQLLVLNELKIEAPKTKLMVAVIDNLLPILQKGKQTKSGKETILLVLPGQDKNILLAGRNLENVKMIVAKDLNALALLSVKYLIFPEATMKVLKKKFRWRQRSKNLSLRSRTLFLME</sequence>
<dbReference type="PANTHER" id="PTHR10746:SF6">
    <property type="entry name" value="LARGE RIBOSOMAL SUBUNIT PROTEIN UL4M"/>
    <property type="match status" value="1"/>
</dbReference>
<feature type="region of interest" description="Disordered" evidence="6">
    <location>
        <begin position="44"/>
        <end position="79"/>
    </location>
</feature>
<keyword evidence="2 5" id="KW-0689">Ribosomal protein</keyword>
<comment type="caution">
    <text evidence="7">The sequence shown here is derived from an EMBL/GenBank/DDBJ whole genome shotgun (WGS) entry which is preliminary data.</text>
</comment>
<evidence type="ECO:0000313" key="7">
    <source>
        <dbReference type="EMBL" id="PIS38912.1"/>
    </source>
</evidence>
<comment type="function">
    <text evidence="5">One of the primary rRNA binding proteins, this protein initially binds near the 5'-end of the 23S rRNA. It is important during the early stages of 50S assembly. It makes multiple contacts with different domains of the 23S rRNA in the assembled 50S subunit and ribosome.</text>
</comment>
<dbReference type="Gene3D" id="3.40.1370.10">
    <property type="match status" value="1"/>
</dbReference>
<dbReference type="InterPro" id="IPR013005">
    <property type="entry name" value="Ribosomal_uL4-like"/>
</dbReference>
<dbReference type="InterPro" id="IPR002136">
    <property type="entry name" value="Ribosomal_uL4"/>
</dbReference>
<keyword evidence="3 5" id="KW-0687">Ribonucleoprotein</keyword>
<dbReference type="InterPro" id="IPR023574">
    <property type="entry name" value="Ribosomal_uL4_dom_sf"/>
</dbReference>
<organism evidence="7 8">
    <name type="scientific">Candidatus Nealsonbacteria bacterium CG08_land_8_20_14_0_20_43_11</name>
    <dbReference type="NCBI Taxonomy" id="1974706"/>
    <lineage>
        <taxon>Bacteria</taxon>
        <taxon>Candidatus Nealsoniibacteriota</taxon>
    </lineage>
</organism>
<dbReference type="Proteomes" id="UP000229390">
    <property type="component" value="Unassembled WGS sequence"/>
</dbReference>
<evidence type="ECO:0000256" key="3">
    <source>
        <dbReference type="ARBA" id="ARBA00023274"/>
    </source>
</evidence>